<feature type="region of interest" description="Disordered" evidence="7">
    <location>
        <begin position="361"/>
        <end position="380"/>
    </location>
</feature>
<feature type="region of interest" description="Disordered" evidence="7">
    <location>
        <begin position="1512"/>
        <end position="1548"/>
    </location>
</feature>
<feature type="compositionally biased region" description="Basic residues" evidence="7">
    <location>
        <begin position="739"/>
        <end position="805"/>
    </location>
</feature>
<organism evidence="10 11">
    <name type="scientific">Xenopus laevis</name>
    <name type="common">African clawed frog</name>
    <dbReference type="NCBI Taxonomy" id="8355"/>
    <lineage>
        <taxon>Eukaryota</taxon>
        <taxon>Metazoa</taxon>
        <taxon>Chordata</taxon>
        <taxon>Craniata</taxon>
        <taxon>Vertebrata</taxon>
        <taxon>Euteleostomi</taxon>
        <taxon>Amphibia</taxon>
        <taxon>Batrachia</taxon>
        <taxon>Anura</taxon>
        <taxon>Pipoidea</taxon>
        <taxon>Pipidae</taxon>
        <taxon>Xenopodinae</taxon>
        <taxon>Xenopus</taxon>
        <taxon>Xenopus</taxon>
    </lineage>
</organism>
<dbReference type="OrthoDB" id="10072641at2759"/>
<feature type="compositionally biased region" description="Basic and acidic residues" evidence="7">
    <location>
        <begin position="1687"/>
        <end position="1703"/>
    </location>
</feature>
<dbReference type="PANTHER" id="PTHR15592">
    <property type="entry name" value="MATRIN 3/NUCLEAR PROTEIN 220-RELATED"/>
    <property type="match status" value="1"/>
</dbReference>
<feature type="region of interest" description="Disordered" evidence="7">
    <location>
        <begin position="615"/>
        <end position="636"/>
    </location>
</feature>
<dbReference type="PROSITE" id="PS50171">
    <property type="entry name" value="ZF_MATRIN"/>
    <property type="match status" value="1"/>
</dbReference>
<dbReference type="GO" id="GO:0003729">
    <property type="term" value="F:mRNA binding"/>
    <property type="evidence" value="ECO:0000318"/>
    <property type="project" value="GO_Central"/>
</dbReference>
<keyword evidence="10" id="KW-1185">Reference proteome</keyword>
<dbReference type="GO" id="GO:0005634">
    <property type="term" value="C:nucleus"/>
    <property type="evidence" value="ECO:0000318"/>
    <property type="project" value="GO_Central"/>
</dbReference>
<protein>
    <submittedName>
        <fullName evidence="11">Zinc finger protein 638 isoform X1</fullName>
    </submittedName>
</protein>
<feature type="compositionally biased region" description="Low complexity" evidence="7">
    <location>
        <begin position="1727"/>
        <end position="1741"/>
    </location>
</feature>
<feature type="compositionally biased region" description="Basic and acidic residues" evidence="7">
    <location>
        <begin position="479"/>
        <end position="493"/>
    </location>
</feature>
<feature type="compositionally biased region" description="Acidic residues" evidence="7">
    <location>
        <begin position="1655"/>
        <end position="1664"/>
    </location>
</feature>
<accession>A0A8J1MM57</accession>
<evidence type="ECO:0000313" key="10">
    <source>
        <dbReference type="Proteomes" id="UP000186698"/>
    </source>
</evidence>
<evidence type="ECO:0000259" key="8">
    <source>
        <dbReference type="PROSITE" id="PS50102"/>
    </source>
</evidence>
<keyword evidence="3" id="KW-0863">Zinc-finger</keyword>
<proteinExistence type="predicted"/>
<evidence type="ECO:0000256" key="3">
    <source>
        <dbReference type="ARBA" id="ARBA00022771"/>
    </source>
</evidence>
<name>A0A8J1MM57_XENLA</name>
<evidence type="ECO:0000256" key="5">
    <source>
        <dbReference type="ARBA" id="ARBA00023242"/>
    </source>
</evidence>
<dbReference type="CTD" id="108697313"/>
<feature type="compositionally biased region" description="Basic and acidic residues" evidence="7">
    <location>
        <begin position="1712"/>
        <end position="1726"/>
    </location>
</feature>
<sequence length="2605" mass="287985">MKSHNEGTGGKECVVQRNGVNGQSKSPLDPSFVLFLENCAPIVNTLNLGISSPVLLSPHLQLAQIKTQLALHHLTSVASSNTAPIYALLNQALLKISTACTMFNPRGGFPVQRQQQPGHPLLNQPNMNHPGMNLTGLNHPGMNLPNMNNPSLTHPGMAPSGMNHPGMGHSGINQPGMNFNRMAHPGMNQGGMNQGGMNQGGMNQGGMNQGGMNQGGMNQGGMNQGGMNQGGMNQGGINPGGMNQGGMNQGDMGFHCEIKGPGFAIRPHGMDPPGPFLRGAPEPMGMKGMPLRAPMHGTPERPLGPQAFQQQRFGGPSPVRPGPQRMQSHNSDVAPGMNLLMKQSPSDLLLGKDIPLHEPSRHVGNEKQWEPRGTFGHIPQPTGMKPVPSSQISDHQNRYTTESASSILESFGLSNEDLEELSRYPDDQLTPANMPVILRDIRMRKISQPVAPDQSGGRRPASDGLPSKVIDYGHSSKYPFKEDSVPVRTFDSRKKGKNFKPAAAPKKMGSPKFNLPASSVKKQPDKPSSNLMDNKIPTISVTRQNQRPSKQERPQSTNIVVEQPVMQSAIKSEVPRVEHPPVMTANQPEVPAIGHSDTQVASYTEARADHIPTLVSRGNYQPPSETPGDAARFQPKWSPGLSLAETEKMKRLPTPSMMNDYYAASPRIFPHICSLCNLQCRVLKDWIKHQNTEAHIESCRQLRLRHPDWNPHELAPLRDDKDKGDASSKRSKSSSNSPRRSRRSGSGHRARRSRSRSPRLSGRVRTRSRSPKRPVRSPRRSRSPRRRSRSPRRSLSPRRTRRPRSSRSVSTSPDKRAVDAAVRDFIDKTGQKTVHTKNKLAKAPSNGKRPLQRSSSNSSKTKKQPSSSAKNPGSSSSVSKKPSSVSSISDSKKSTSSSSSSHGSSSSAAKKPVVSTAAKKTSSSALTGKKPSQSKYSGAAKNSKGSTKPPPAKEPYTPLLKFKNKSNPGTMIHVTNLPDSGYTDQDILKIVQPFGKVCDILIIRSKNEAFLETNFKEAAAAAVKFSETTPVMINNTRINLCLAGQKVECEKKDVTPASVAKTPVKTTTPPVNTAKAEAKTTKAEAKTTPKLDPKKGSANTKAARKAKVPDVIPPGFVKRYKLTEPPMKDAEKCVVLISNLPEGPMTVEELSNLAKPFGGVNDIIIISTHRKALLELSSKNSVDSMIKFYDVFPSNMGGNVLSISLASKFKDLKDEERIFAYLIEQSPCKITPSVYEEFVYLVDLPEKGYTESSVVCVGLRFGKVDHYAIFSNKRKAILHMCSASAAKAMHSFLTQYPCTIGENTVKSVLPSKKQLSEDEYEVVVEEEKACSETESNVDETEEAQTADEMALKTLASNADSAAHNTFISTSIPVVAVIEPVVTCLEEQSSAIEEESLTVVEQPSAVDEEAPAIMEEAPAIMEEAPAIMEEAPVNMEEAQIPNEEATRLTNEEETGLASKEDMTLTNKEETFLTDKEETDQVEKEANEEEIYTIPKEETPTFEKETDLAIYESEIQQGVQDASEAKLEKLSTSKNPGSFEEAVARPESARTFTGSTFLSLGFGIQATEDDDEEEEAAEAPDLDVTSPISSTATDPMEGDGQPEIQAKPHIAEDFDVMVSVESECEEEEMSEQVSLRDHVQVFHEPEANMVKLFTASEETEEPETDDAAVAPEIFSDSPSHITTTQNEPSEVHAKISETCGTHEFESQETSLKSSKGDHSHGRGKDSSVEKSSSSKQTSTSRVKSASEKSRDSSTDTKESLDKRNSGRTTKYNPQKGELSVTLTLDSQKGSKLDTRKKPSADRGSTGRESSTPKSNSNRSSPSESSNNLKSSAGSSQKKGGSRNVSSGSDKESKFTQRSWERETRSSNKKDNRFRDDRSKEDRPRDDRSKEERPRDDRSKEDRPRADRFKEDRPLDDRSKEERPRDDRSKEDRPRDDRSKEDRPRDEHSKEDRPRDDRSKEDRPRDDLSKEDRPRDDLSKENRPRDDRSKEDRPRDDRSKEDRPRDDRSKEDRPRDDRSKEDRPRDDRSKEDRPRDDRSKEDRPRDDRSKEDRPRDDRSKEDRPRDERSKEDRPRDERSKEDRPRDERSKEDRPRDERSKEDRPRDDRSKEERTRDDRAREDRFKSSLTKQQRSSRSASHGKKSEKEQEDEFPFNLDEFVTVDEIVEEHGDAKKAEEQTDATYGINASRKGKRKDNEPSPLEAKKAKGRSPDPHVTKQDLSYVTLDEIVDEEDGTVGPQSNDSLGLAKESKSLLTVDEVHAEVDQPSAKVPQGLMTLDEISEEEDGTRDSATTRAPLETPEDFVKEQLLTLDEVGGEEEEPITSESLSLQATNPKDEENKAELNDLDDKEIDLSKILEDPQVEDQVTVDPKEQPLLTLDEVKGDDDTESIVDISFSEGNQFVTVDEIGEEEEDSTFVSEVNIESGGKAKGKSASKVTNPKPTPKRGRPRKRTLPKDSPTGPSDSSKNKKDKKETQDSTDDPSSTASWGTDATKSPVESKAKASKESPGKGKNTAGSGPEKADSEKAAASAGESKETASETKRPKLAPYNPSVPIGMEFLIPQTGFFCELCSLFYINEPTKIKHCKSLRHYQSVEKHMAKAEESTDAKQ</sequence>
<dbReference type="SUPFAM" id="SSF54928">
    <property type="entry name" value="RNA-binding domain, RBD"/>
    <property type="match status" value="3"/>
</dbReference>
<dbReference type="InterPro" id="IPR012677">
    <property type="entry name" value="Nucleotide-bd_a/b_plait_sf"/>
</dbReference>
<feature type="region of interest" description="Disordered" evidence="7">
    <location>
        <begin position="1"/>
        <end position="22"/>
    </location>
</feature>
<evidence type="ECO:0000256" key="2">
    <source>
        <dbReference type="ARBA" id="ARBA00022723"/>
    </source>
</evidence>
<feature type="compositionally biased region" description="Polar residues" evidence="7">
    <location>
        <begin position="1674"/>
        <end position="1686"/>
    </location>
</feature>
<feature type="compositionally biased region" description="Polar residues" evidence="7">
    <location>
        <begin position="2320"/>
        <end position="2330"/>
    </location>
</feature>
<feature type="compositionally biased region" description="Acidic residues" evidence="7">
    <location>
        <begin position="1565"/>
        <end position="1579"/>
    </location>
</feature>
<feature type="region of interest" description="Disordered" evidence="7">
    <location>
        <begin position="212"/>
        <end position="248"/>
    </location>
</feature>
<feature type="compositionally biased region" description="Low complexity" evidence="7">
    <location>
        <begin position="866"/>
        <end position="930"/>
    </location>
</feature>
<dbReference type="Proteomes" id="UP000186698">
    <property type="component" value="Chromosome 1L"/>
</dbReference>
<gene>
    <name evidence="11" type="primary">znf638.L</name>
</gene>
<feature type="compositionally biased region" description="Basic and acidic residues" evidence="7">
    <location>
        <begin position="2331"/>
        <end position="2340"/>
    </location>
</feature>
<feature type="compositionally biased region" description="Basic and acidic residues" evidence="7">
    <location>
        <begin position="1846"/>
        <end position="2122"/>
    </location>
</feature>
<feature type="compositionally biased region" description="Basic and acidic residues" evidence="7">
    <location>
        <begin position="2164"/>
        <end position="2174"/>
    </location>
</feature>
<evidence type="ECO:0000256" key="6">
    <source>
        <dbReference type="PROSITE-ProRule" id="PRU00176"/>
    </source>
</evidence>
<feature type="compositionally biased region" description="Basic and acidic residues" evidence="7">
    <location>
        <begin position="2529"/>
        <end position="2539"/>
    </location>
</feature>
<evidence type="ECO:0000256" key="7">
    <source>
        <dbReference type="SAM" id="MobiDB-lite"/>
    </source>
</evidence>
<feature type="region of interest" description="Disordered" evidence="7">
    <location>
        <begin position="709"/>
        <end position="957"/>
    </location>
</feature>
<dbReference type="SMART" id="SM00451">
    <property type="entry name" value="ZnF_U1"/>
    <property type="match status" value="2"/>
</dbReference>
<comment type="subcellular location">
    <subcellularLocation>
        <location evidence="1">Nucleus</location>
    </subcellularLocation>
</comment>
<feature type="compositionally biased region" description="Polar residues" evidence="7">
    <location>
        <begin position="2123"/>
        <end position="2135"/>
    </location>
</feature>
<feature type="compositionally biased region" description="Basic and acidic residues" evidence="7">
    <location>
        <begin position="1742"/>
        <end position="1762"/>
    </location>
</feature>
<feature type="compositionally biased region" description="Low complexity" evidence="7">
    <location>
        <begin position="1062"/>
        <end position="1075"/>
    </location>
</feature>
<keyword evidence="4" id="KW-0862">Zinc</keyword>
<evidence type="ECO:0000313" key="11">
    <source>
        <dbReference type="RefSeq" id="XP_041442849.1"/>
    </source>
</evidence>
<dbReference type="PROSITE" id="PS50102">
    <property type="entry name" value="RRM"/>
    <property type="match status" value="2"/>
</dbReference>
<feature type="region of interest" description="Disordered" evidence="7">
    <location>
        <begin position="1650"/>
        <end position="2217"/>
    </location>
</feature>
<feature type="compositionally biased region" description="Polar residues" evidence="7">
    <location>
        <begin position="516"/>
        <end position="556"/>
    </location>
</feature>
<reference evidence="11" key="1">
    <citation type="submission" date="2025-08" db="UniProtKB">
        <authorList>
            <consortium name="RefSeq"/>
        </authorList>
    </citation>
    <scope>IDENTIFICATION</scope>
    <source>
        <strain evidence="11">J_2021</strain>
        <tissue evidence="11">Erythrocytes</tissue>
    </source>
</reference>
<feature type="compositionally biased region" description="Basic and acidic residues" evidence="7">
    <location>
        <begin position="2493"/>
        <end position="2505"/>
    </location>
</feature>
<dbReference type="GO" id="GO:0008380">
    <property type="term" value="P:RNA splicing"/>
    <property type="evidence" value="ECO:0007669"/>
    <property type="project" value="InterPro"/>
</dbReference>
<dbReference type="InterPro" id="IPR000690">
    <property type="entry name" value="Matrin/U1-C_Znf_C2H2"/>
</dbReference>
<dbReference type="GeneID" id="108697313"/>
<feature type="compositionally biased region" description="Basic and acidic residues" evidence="7">
    <location>
        <begin position="361"/>
        <end position="370"/>
    </location>
</feature>
<feature type="region of interest" description="Disordered" evidence="7">
    <location>
        <begin position="1062"/>
        <end position="1104"/>
    </location>
</feature>
<dbReference type="GO" id="GO:0043484">
    <property type="term" value="P:regulation of RNA splicing"/>
    <property type="evidence" value="ECO:0000318"/>
    <property type="project" value="GO_Central"/>
</dbReference>
<evidence type="ECO:0000256" key="1">
    <source>
        <dbReference type="ARBA" id="ARBA00004123"/>
    </source>
</evidence>
<feature type="compositionally biased region" description="Basic and acidic residues" evidence="7">
    <location>
        <begin position="813"/>
        <end position="830"/>
    </location>
</feature>
<dbReference type="InterPro" id="IPR000504">
    <property type="entry name" value="RRM_dom"/>
</dbReference>
<dbReference type="SMART" id="SM00360">
    <property type="entry name" value="RRM"/>
    <property type="match status" value="2"/>
</dbReference>
<dbReference type="RefSeq" id="XP_041442849.1">
    <property type="nucleotide sequence ID" value="XM_041586915.1"/>
</dbReference>
<feature type="region of interest" description="Disordered" evidence="7">
    <location>
        <begin position="2257"/>
        <end position="2547"/>
    </location>
</feature>
<feature type="compositionally biased region" description="Basic and acidic residues" evidence="7">
    <location>
        <begin position="1076"/>
        <end position="1095"/>
    </location>
</feature>
<feature type="compositionally biased region" description="Low complexity" evidence="7">
    <location>
        <begin position="1807"/>
        <end position="1836"/>
    </location>
</feature>
<keyword evidence="6" id="KW-0694">RNA-binding</keyword>
<feature type="compositionally biased region" description="Basic and acidic residues" evidence="7">
    <location>
        <begin position="1786"/>
        <end position="1798"/>
    </location>
</feature>
<dbReference type="InterPro" id="IPR035979">
    <property type="entry name" value="RBD_domain_sf"/>
</dbReference>
<feature type="compositionally biased region" description="Basic and acidic residues" evidence="7">
    <location>
        <begin position="709"/>
        <end position="728"/>
    </location>
</feature>
<feature type="domain" description="RRM" evidence="8">
    <location>
        <begin position="1133"/>
        <end position="1208"/>
    </location>
</feature>
<feature type="compositionally biased region" description="Basic and acidic residues" evidence="7">
    <location>
        <begin position="2191"/>
        <end position="2214"/>
    </location>
</feature>
<feature type="domain" description="RRM" evidence="8">
    <location>
        <begin position="970"/>
        <end position="1054"/>
    </location>
</feature>
<dbReference type="KEGG" id="xla:108697313"/>
<dbReference type="Gene3D" id="3.30.70.330">
    <property type="match status" value="3"/>
</dbReference>
<dbReference type="InterPro" id="IPR003604">
    <property type="entry name" value="Matrin/U1-like-C_Znf_C2H2"/>
</dbReference>
<feature type="region of interest" description="Disordered" evidence="7">
    <location>
        <begin position="1562"/>
        <end position="1608"/>
    </location>
</feature>
<feature type="compositionally biased region" description="Basic and acidic residues" evidence="7">
    <location>
        <begin position="2462"/>
        <end position="2472"/>
    </location>
</feature>
<keyword evidence="5" id="KW-0539">Nucleus</keyword>
<evidence type="ECO:0000259" key="9">
    <source>
        <dbReference type="PROSITE" id="PS50171"/>
    </source>
</evidence>
<keyword evidence="2" id="KW-0479">Metal-binding</keyword>
<feature type="domain" description="Matrin-type" evidence="9">
    <location>
        <begin position="2562"/>
        <end position="2592"/>
    </location>
</feature>
<dbReference type="InterPro" id="IPR033096">
    <property type="entry name" value="ZNF638_RRM1/2"/>
</dbReference>
<dbReference type="GO" id="GO:0008270">
    <property type="term" value="F:zinc ion binding"/>
    <property type="evidence" value="ECO:0007669"/>
    <property type="project" value="UniProtKB-KW"/>
</dbReference>
<feature type="compositionally biased region" description="Polar residues" evidence="7">
    <location>
        <begin position="2477"/>
        <end position="2489"/>
    </location>
</feature>
<feature type="region of interest" description="Disordered" evidence="7">
    <location>
        <begin position="448"/>
        <end position="556"/>
    </location>
</feature>
<dbReference type="CDD" id="cd12716">
    <property type="entry name" value="RRM1_2_NP220"/>
    <property type="match status" value="1"/>
</dbReference>
<feature type="compositionally biased region" description="Basic residues" evidence="7">
    <location>
        <begin position="2439"/>
        <end position="2449"/>
    </location>
</feature>
<evidence type="ECO:0000256" key="4">
    <source>
        <dbReference type="ARBA" id="ARBA00022833"/>
    </source>
</evidence>